<keyword evidence="4" id="KW-0732">Signal</keyword>
<evidence type="ECO:0000256" key="2">
    <source>
        <dbReference type="ARBA" id="ARBA00005182"/>
    </source>
</evidence>
<dbReference type="InterPro" id="IPR036514">
    <property type="entry name" value="SGNH_hydro_sf"/>
</dbReference>
<evidence type="ECO:0000256" key="6">
    <source>
        <dbReference type="ARBA" id="ARBA00022841"/>
    </source>
</evidence>
<dbReference type="EMBL" id="MFJU01000038">
    <property type="protein sequence ID" value="OGG33908.1"/>
    <property type="molecule type" value="Genomic_DNA"/>
</dbReference>
<dbReference type="InterPro" id="IPR031811">
    <property type="entry name" value="ALGX/ALGJ_SGNH-like"/>
</dbReference>
<dbReference type="Proteomes" id="UP000176228">
    <property type="component" value="Unassembled WGS sequence"/>
</dbReference>
<dbReference type="GO" id="GO:0016740">
    <property type="term" value="F:transferase activity"/>
    <property type="evidence" value="ECO:0007669"/>
    <property type="project" value="UniProtKB-KW"/>
</dbReference>
<dbReference type="GO" id="GO:0042597">
    <property type="term" value="C:periplasmic space"/>
    <property type="evidence" value="ECO:0007669"/>
    <property type="project" value="UniProtKB-SubCell"/>
</dbReference>
<evidence type="ECO:0000256" key="3">
    <source>
        <dbReference type="ARBA" id="ARBA00022679"/>
    </source>
</evidence>
<evidence type="ECO:0000256" key="4">
    <source>
        <dbReference type="ARBA" id="ARBA00022729"/>
    </source>
</evidence>
<sequence length="395" mass="45647">MLIFIIMLKNTSYRKRRLKKLALLITGLLLVTAFAEVILRVFLPQTTYQSLVFAYDFPCYQKGDFYPLALKKNSDCILHSNNSSFHDVVITTNQYGFRNREIQIPKPAGTYRILVIGDSYAAGWGVEEYEAYPKVLEKILRERYPDKNIEVINSGLPTAGPSYYYLMYKNLGRLFKPDLVIVGFYLVNDISDNVYTSEWIKTDADGLPLEVAHQSVPMDFTGNYVPIGTPIQYRIPVLRNLHFFILITNALDNIRSPMLSKTLEPRLCFYKKSCHDLDEAKEKAKKLLLGLKKLILADGAEMMIAVTPAEFHFDPKSRIKYGILVRLLPEDKEYPYQEFSQFFRENKFDWLDLRQAFTQASGSFYFETDNHWNELGHQVAARAIAEKSAQFLDEK</sequence>
<protein>
    <recommendedName>
        <fullName evidence="7">AlgX/AlgJ SGNH hydrolase-like domain-containing protein</fullName>
    </recommendedName>
</protein>
<gene>
    <name evidence="8" type="ORF">A2968_07500</name>
</gene>
<evidence type="ECO:0000259" key="7">
    <source>
        <dbReference type="Pfam" id="PF16822"/>
    </source>
</evidence>
<evidence type="ECO:0000313" key="9">
    <source>
        <dbReference type="Proteomes" id="UP000176228"/>
    </source>
</evidence>
<comment type="subcellular location">
    <subcellularLocation>
        <location evidence="1">Periplasm</location>
    </subcellularLocation>
</comment>
<dbReference type="UniPathway" id="UPA00286"/>
<comment type="caution">
    <text evidence="8">The sequence shown here is derived from an EMBL/GenBank/DDBJ whole genome shotgun (WGS) entry which is preliminary data.</text>
</comment>
<proteinExistence type="predicted"/>
<keyword evidence="3" id="KW-0808">Transferase</keyword>
<accession>A0A1F6BAK3</accession>
<dbReference type="STRING" id="1798391.A2968_07500"/>
<keyword evidence="5" id="KW-0574">Periplasm</keyword>
<organism evidence="8 9">
    <name type="scientific">Candidatus Gottesmanbacteria bacterium RIFCSPLOWO2_01_FULL_42_22</name>
    <dbReference type="NCBI Taxonomy" id="1798391"/>
    <lineage>
        <taxon>Bacteria</taxon>
        <taxon>Candidatus Gottesmaniibacteriota</taxon>
    </lineage>
</organism>
<name>A0A1F6BAK3_9BACT</name>
<dbReference type="GO" id="GO:0042121">
    <property type="term" value="P:alginic acid biosynthetic process"/>
    <property type="evidence" value="ECO:0007669"/>
    <property type="project" value="UniProtKB-UniPathway"/>
</dbReference>
<feature type="domain" description="AlgX/AlgJ SGNH hydrolase-like" evidence="7">
    <location>
        <begin position="281"/>
        <end position="387"/>
    </location>
</feature>
<dbReference type="Gene3D" id="3.40.50.1110">
    <property type="entry name" value="SGNH hydrolase"/>
    <property type="match status" value="1"/>
</dbReference>
<dbReference type="SUPFAM" id="SSF52266">
    <property type="entry name" value="SGNH hydrolase"/>
    <property type="match status" value="1"/>
</dbReference>
<evidence type="ECO:0000256" key="5">
    <source>
        <dbReference type="ARBA" id="ARBA00022764"/>
    </source>
</evidence>
<comment type="pathway">
    <text evidence="2">Glycan biosynthesis; alginate biosynthesis.</text>
</comment>
<evidence type="ECO:0000256" key="1">
    <source>
        <dbReference type="ARBA" id="ARBA00004418"/>
    </source>
</evidence>
<dbReference type="AlphaFoldDB" id="A0A1F6BAK3"/>
<dbReference type="Pfam" id="PF16822">
    <property type="entry name" value="ALGX"/>
    <property type="match status" value="1"/>
</dbReference>
<keyword evidence="6" id="KW-0016">Alginate biosynthesis</keyword>
<reference evidence="8 9" key="1">
    <citation type="journal article" date="2016" name="Nat. Commun.">
        <title>Thousands of microbial genomes shed light on interconnected biogeochemical processes in an aquifer system.</title>
        <authorList>
            <person name="Anantharaman K."/>
            <person name="Brown C.T."/>
            <person name="Hug L.A."/>
            <person name="Sharon I."/>
            <person name="Castelle C.J."/>
            <person name="Probst A.J."/>
            <person name="Thomas B.C."/>
            <person name="Singh A."/>
            <person name="Wilkins M.J."/>
            <person name="Karaoz U."/>
            <person name="Brodie E.L."/>
            <person name="Williams K.H."/>
            <person name="Hubbard S.S."/>
            <person name="Banfield J.F."/>
        </authorList>
    </citation>
    <scope>NUCLEOTIDE SEQUENCE [LARGE SCALE GENOMIC DNA]</scope>
</reference>
<evidence type="ECO:0000313" key="8">
    <source>
        <dbReference type="EMBL" id="OGG33908.1"/>
    </source>
</evidence>